<evidence type="ECO:0000313" key="11">
    <source>
        <dbReference type="Proteomes" id="UP000288096"/>
    </source>
</evidence>
<evidence type="ECO:0000256" key="6">
    <source>
        <dbReference type="ARBA" id="ARBA00023295"/>
    </source>
</evidence>
<keyword evidence="5" id="KW-0119">Carbohydrate metabolism</keyword>
<evidence type="ECO:0000313" key="10">
    <source>
        <dbReference type="EMBL" id="GBC60416.1"/>
    </source>
</evidence>
<accession>A0A401FTW9</accession>
<keyword evidence="6" id="KW-0326">Glycosidase</keyword>
<comment type="cofactor">
    <cofactor evidence="1">
        <name>Ca(2+)</name>
        <dbReference type="ChEBI" id="CHEBI:29108"/>
    </cofactor>
</comment>
<dbReference type="SUPFAM" id="SSF51445">
    <property type="entry name" value="(Trans)glycosidases"/>
    <property type="match status" value="1"/>
</dbReference>
<dbReference type="Pfam" id="PF00128">
    <property type="entry name" value="Alpha-amylase"/>
    <property type="match status" value="1"/>
</dbReference>
<keyword evidence="3 8" id="KW-0479">Metal-binding</keyword>
<comment type="caution">
    <text evidence="10">The sequence shown here is derived from an EMBL/GenBank/DDBJ whole genome shotgun (WGS) entry which is preliminary data.</text>
</comment>
<feature type="binding site" evidence="8">
    <location>
        <position position="170"/>
    </location>
    <ligand>
        <name>Ca(2+)</name>
        <dbReference type="ChEBI" id="CHEBI:29108"/>
        <label>2</label>
    </ligand>
</feature>
<feature type="binding site" evidence="8">
    <location>
        <position position="182"/>
    </location>
    <ligand>
        <name>Ca(2+)</name>
        <dbReference type="ChEBI" id="CHEBI:29108"/>
        <label>1</label>
    </ligand>
</feature>
<reference evidence="11" key="1">
    <citation type="submission" date="2017-11" db="EMBL/GenBank/DDBJ databases">
        <authorList>
            <person name="Watanabe M."/>
            <person name="Kojima H."/>
        </authorList>
    </citation>
    <scope>NUCLEOTIDE SEQUENCE [LARGE SCALE GENOMIC DNA]</scope>
    <source>
        <strain evidence="11">Tokyo 01</strain>
    </source>
</reference>
<dbReference type="EMBL" id="BEXT01000001">
    <property type="protein sequence ID" value="GBC60416.1"/>
    <property type="molecule type" value="Genomic_DNA"/>
</dbReference>
<reference evidence="11" key="2">
    <citation type="submission" date="2019-01" db="EMBL/GenBank/DDBJ databases">
        <title>Genome sequence of Desulfonema ishimotonii strain Tokyo 01.</title>
        <authorList>
            <person name="Fukui M."/>
        </authorList>
    </citation>
    <scope>NUCLEOTIDE SEQUENCE [LARGE SCALE GENOMIC DNA]</scope>
    <source>
        <strain evidence="11">Tokyo 01</strain>
    </source>
</reference>
<organism evidence="10 11">
    <name type="scientific">Desulfonema ishimotonii</name>
    <dbReference type="NCBI Taxonomy" id="45657"/>
    <lineage>
        <taxon>Bacteria</taxon>
        <taxon>Pseudomonadati</taxon>
        <taxon>Thermodesulfobacteriota</taxon>
        <taxon>Desulfobacteria</taxon>
        <taxon>Desulfobacterales</taxon>
        <taxon>Desulfococcaceae</taxon>
        <taxon>Desulfonema</taxon>
    </lineage>
</organism>
<evidence type="ECO:0000256" key="2">
    <source>
        <dbReference type="ARBA" id="ARBA00008061"/>
    </source>
</evidence>
<dbReference type="GO" id="GO:0004553">
    <property type="term" value="F:hydrolase activity, hydrolyzing O-glycosyl compounds"/>
    <property type="evidence" value="ECO:0007669"/>
    <property type="project" value="InterPro"/>
</dbReference>
<keyword evidence="11" id="KW-1185">Reference proteome</keyword>
<keyword evidence="4" id="KW-0378">Hydrolase</keyword>
<evidence type="ECO:0000259" key="9">
    <source>
        <dbReference type="SMART" id="SM00642"/>
    </source>
</evidence>
<dbReference type="InterPro" id="IPR006047">
    <property type="entry name" value="GH13_cat_dom"/>
</dbReference>
<gene>
    <name evidence="10" type="ORF">DENIS_1368</name>
</gene>
<feature type="binding site" evidence="8">
    <location>
        <position position="184"/>
    </location>
    <ligand>
        <name>Ca(2+)</name>
        <dbReference type="ChEBI" id="CHEBI:29108"/>
        <label>2</label>
    </ligand>
</feature>
<dbReference type="Gene3D" id="3.20.20.80">
    <property type="entry name" value="Glycosidases"/>
    <property type="match status" value="1"/>
</dbReference>
<dbReference type="PIRSF" id="PIRSF001021">
    <property type="entry name" value="Alph-amls_thrmst"/>
    <property type="match status" value="1"/>
</dbReference>
<name>A0A401FTW9_9BACT</name>
<dbReference type="PANTHER" id="PTHR43447">
    <property type="entry name" value="ALPHA-AMYLASE"/>
    <property type="match status" value="1"/>
</dbReference>
<dbReference type="Gene3D" id="2.40.30.140">
    <property type="match status" value="1"/>
</dbReference>
<sequence>MQMRGTILQPWNWHTPRLDSEGKTLWKRLMRDAEKIRKSGYTAVWLPPASKASGGTGDVGYAIKDWYDLDGTRYGDAVSLKAACQALRQANLQVYHDQVHNHLIGGEDEEDILCLHVKKNNKNEPFRPDSQWFRCTIPTRFPWLGLDHSHFDAYHPNGHDCWVLRGKRFDCEAHQDPWGGCDLDFDSMDVVSKLEAFGNWYRSEVHVDGYRFDAVKHIRPMGTLGFLTTMRQSAGANIFAVGEFLHEDIRVLHKYITATQGQISLFDVPLQRKLVRASLQGRAFDISTLLTGTLTKDQPTLAVPYVHSHDDQPPIHGMEHLGHYVGDWFISQAYALILLRDKGYPLVADTDTLRHPDMVRRYMRLRQHCTFGHREDRFDHPNTVGWSFSGGHGFDNSMAVVMTNGDHGRKWLPTGRPHTCYRDFTDALGYSVTTNEDGWAEFECPAGGTSAWVEETKYRWLKSRDYETEPHLPGA</sequence>
<feature type="binding site" evidence="8">
    <location>
        <position position="101"/>
    </location>
    <ligand>
        <name>Ca(2+)</name>
        <dbReference type="ChEBI" id="CHEBI:29108"/>
        <label>1</label>
    </ligand>
</feature>
<feature type="binding site" evidence="8">
    <location>
        <position position="176"/>
    </location>
    <ligand>
        <name>Ca(2+)</name>
        <dbReference type="ChEBI" id="CHEBI:29108"/>
        <label>1</label>
    </ligand>
</feature>
<comment type="similarity">
    <text evidence="2">Belongs to the glycosyl hydrolase 13 family.</text>
</comment>
<dbReference type="GO" id="GO:0005509">
    <property type="term" value="F:calcium ion binding"/>
    <property type="evidence" value="ECO:0007669"/>
    <property type="project" value="InterPro"/>
</dbReference>
<dbReference type="RefSeq" id="WP_166404952.1">
    <property type="nucleotide sequence ID" value="NZ_BEXT01000001.1"/>
</dbReference>
<dbReference type="InterPro" id="IPR013776">
    <property type="entry name" value="A-amylase_thermo"/>
</dbReference>
<dbReference type="Proteomes" id="UP000288096">
    <property type="component" value="Unassembled WGS sequence"/>
</dbReference>
<feature type="active site" description="Proton donor" evidence="7">
    <location>
        <position position="243"/>
    </location>
</feature>
<dbReference type="InterPro" id="IPR013780">
    <property type="entry name" value="Glyco_hydro_b"/>
</dbReference>
<dbReference type="Gene3D" id="2.60.40.1180">
    <property type="entry name" value="Golgi alpha-mannosidase II"/>
    <property type="match status" value="1"/>
</dbReference>
<evidence type="ECO:0000256" key="8">
    <source>
        <dbReference type="PIRSR" id="PIRSR001021-2"/>
    </source>
</evidence>
<dbReference type="SUPFAM" id="SSF51011">
    <property type="entry name" value="Glycosyl hydrolase domain"/>
    <property type="match status" value="1"/>
</dbReference>
<protein>
    <submittedName>
        <fullName evidence="10">Alpha-amylase</fullName>
    </submittedName>
</protein>
<feature type="active site" description="Nucleophile" evidence="7">
    <location>
        <position position="213"/>
    </location>
</feature>
<keyword evidence="8" id="KW-0106">Calcium</keyword>
<dbReference type="GO" id="GO:0005975">
    <property type="term" value="P:carbohydrate metabolic process"/>
    <property type="evidence" value="ECO:0007669"/>
    <property type="project" value="InterPro"/>
</dbReference>
<feature type="domain" description="Glycosyl hydrolase family 13 catalytic" evidence="9">
    <location>
        <begin position="5"/>
        <end position="379"/>
    </location>
</feature>
<dbReference type="InterPro" id="IPR017853">
    <property type="entry name" value="GH"/>
</dbReference>
<proteinExistence type="inferred from homology"/>
<evidence type="ECO:0000256" key="5">
    <source>
        <dbReference type="ARBA" id="ARBA00023277"/>
    </source>
</evidence>
<dbReference type="AlphaFoldDB" id="A0A401FTW9"/>
<feature type="binding site" evidence="8">
    <location>
        <position position="217"/>
    </location>
    <ligand>
        <name>Ca(2+)</name>
        <dbReference type="ChEBI" id="CHEBI:29108"/>
        <label>1</label>
    </ligand>
</feature>
<evidence type="ECO:0000256" key="3">
    <source>
        <dbReference type="ARBA" id="ARBA00022723"/>
    </source>
</evidence>
<evidence type="ECO:0000256" key="1">
    <source>
        <dbReference type="ARBA" id="ARBA00001913"/>
    </source>
</evidence>
<evidence type="ECO:0000256" key="7">
    <source>
        <dbReference type="PIRSR" id="PIRSR001021-1"/>
    </source>
</evidence>
<dbReference type="SMART" id="SM00642">
    <property type="entry name" value="Aamy"/>
    <property type="match status" value="1"/>
</dbReference>
<evidence type="ECO:0000256" key="4">
    <source>
        <dbReference type="ARBA" id="ARBA00022801"/>
    </source>
</evidence>